<proteinExistence type="predicted"/>
<dbReference type="Pfam" id="PF13432">
    <property type="entry name" value="TPR_16"/>
    <property type="match status" value="1"/>
</dbReference>
<gene>
    <name evidence="5" type="ORF">EU555_06675</name>
</gene>
<dbReference type="SUPFAM" id="SSF48452">
    <property type="entry name" value="TPR-like"/>
    <property type="match status" value="1"/>
</dbReference>
<reference evidence="5 6" key="1">
    <citation type="submission" date="2019-04" db="EMBL/GenBank/DDBJ databases">
        <authorList>
            <person name="Feng G."/>
            <person name="Zhu H."/>
        </authorList>
    </citation>
    <scope>NUCLEOTIDE SEQUENCE [LARGE SCALE GENOMIC DNA]</scope>
    <source>
        <strain evidence="5 6">6HR-1</strain>
    </source>
</reference>
<keyword evidence="6" id="KW-1185">Reference proteome</keyword>
<dbReference type="Gene3D" id="1.25.40.10">
    <property type="entry name" value="Tetratricopeptide repeat domain"/>
    <property type="match status" value="2"/>
</dbReference>
<feature type="signal peptide" evidence="3">
    <location>
        <begin position="1"/>
        <end position="23"/>
    </location>
</feature>
<feature type="compositionally biased region" description="Pro residues" evidence="2">
    <location>
        <begin position="306"/>
        <end position="315"/>
    </location>
</feature>
<dbReference type="Pfam" id="PF00656">
    <property type="entry name" value="Peptidase_C14"/>
    <property type="match status" value="1"/>
</dbReference>
<dbReference type="Proteomes" id="UP000297535">
    <property type="component" value="Unassembled WGS sequence"/>
</dbReference>
<dbReference type="InterPro" id="IPR001309">
    <property type="entry name" value="Pept_C14_p20"/>
</dbReference>
<dbReference type="InterPro" id="IPR011600">
    <property type="entry name" value="Pept_C14_caspase"/>
</dbReference>
<evidence type="ECO:0000256" key="1">
    <source>
        <dbReference type="PROSITE-ProRule" id="PRU00339"/>
    </source>
</evidence>
<feature type="repeat" description="TPR" evidence="1">
    <location>
        <begin position="400"/>
        <end position="433"/>
    </location>
</feature>
<keyword evidence="1" id="KW-0802">TPR repeat</keyword>
<feature type="compositionally biased region" description="Basic and acidic residues" evidence="2">
    <location>
        <begin position="291"/>
        <end position="302"/>
    </location>
</feature>
<protein>
    <submittedName>
        <fullName evidence="5">Tetratricopeptide repeat protein</fullName>
    </submittedName>
</protein>
<evidence type="ECO:0000259" key="4">
    <source>
        <dbReference type="PROSITE" id="PS50208"/>
    </source>
</evidence>
<dbReference type="PANTHER" id="PTHR22576">
    <property type="entry name" value="MUCOSA ASSOCIATED LYMPHOID TISSUE LYMPHOMA TRANSLOCATION PROTEIN 1/PARACASPASE"/>
    <property type="match status" value="1"/>
</dbReference>
<feature type="chain" id="PRO_5021252763" evidence="3">
    <location>
        <begin position="24"/>
        <end position="545"/>
    </location>
</feature>
<dbReference type="OrthoDB" id="9768004at2"/>
<dbReference type="InterPro" id="IPR011990">
    <property type="entry name" value="TPR-like_helical_dom_sf"/>
</dbReference>
<evidence type="ECO:0000313" key="5">
    <source>
        <dbReference type="EMBL" id="TGE01274.1"/>
    </source>
</evidence>
<evidence type="ECO:0000313" key="6">
    <source>
        <dbReference type="Proteomes" id="UP000297535"/>
    </source>
</evidence>
<dbReference type="InterPro" id="IPR029030">
    <property type="entry name" value="Caspase-like_dom_sf"/>
</dbReference>
<feature type="compositionally biased region" description="Low complexity" evidence="2">
    <location>
        <begin position="316"/>
        <end position="327"/>
    </location>
</feature>
<comment type="caution">
    <text evidence="5">The sequence shown here is derived from an EMBL/GenBank/DDBJ whole genome shotgun (WGS) entry which is preliminary data.</text>
</comment>
<evidence type="ECO:0000256" key="3">
    <source>
        <dbReference type="SAM" id="SignalP"/>
    </source>
</evidence>
<dbReference type="PROSITE" id="PS50208">
    <property type="entry name" value="CASPASE_P20"/>
    <property type="match status" value="1"/>
</dbReference>
<dbReference type="PROSITE" id="PS51257">
    <property type="entry name" value="PROKAR_LIPOPROTEIN"/>
    <property type="match status" value="1"/>
</dbReference>
<dbReference type="AlphaFoldDB" id="A0A4Z0NUQ8"/>
<keyword evidence="3" id="KW-0732">Signal</keyword>
<evidence type="ECO:0000256" key="2">
    <source>
        <dbReference type="SAM" id="MobiDB-lite"/>
    </source>
</evidence>
<dbReference type="InterPro" id="IPR052039">
    <property type="entry name" value="Caspase-related_regulators"/>
</dbReference>
<dbReference type="GO" id="GO:0006508">
    <property type="term" value="P:proteolysis"/>
    <property type="evidence" value="ECO:0007669"/>
    <property type="project" value="InterPro"/>
</dbReference>
<organism evidence="5 6">
    <name type="scientific">Methylobacterium nonmethylotrophicum</name>
    <dbReference type="NCBI Taxonomy" id="1141884"/>
    <lineage>
        <taxon>Bacteria</taxon>
        <taxon>Pseudomonadati</taxon>
        <taxon>Pseudomonadota</taxon>
        <taxon>Alphaproteobacteria</taxon>
        <taxon>Hyphomicrobiales</taxon>
        <taxon>Methylobacteriaceae</taxon>
        <taxon>Methylobacterium</taxon>
    </lineage>
</organism>
<accession>A0A4Z0NUQ8</accession>
<feature type="domain" description="Caspase family p20" evidence="4">
    <location>
        <begin position="28"/>
        <end position="108"/>
    </location>
</feature>
<sequence length="545" mass="59524">MRAWWFVCLVLAAGACLARPAAADNKQGDRVALLIGNAQYPDSDTPLTTPVQDVRAVGAALQRKGYTVDIAENANKQAMQQALAQFFDKIKPGSNVFFYFSGYGIQSGKKNYLIPIDGQIWNEADLRREGVTADWVMSEIDRRGAELKFVVLDAANRNPFERRFRGFSTGLAAVTDPPANTLVVYSTGPGTMLRPGSGTRSAFADELVGPLGSDGLSRPAFDKARTAVSAASQGAQVPWIFSTLKEGAGGGWSDPRPVPKPGRTEPPKEAKDAARPGPETARPQEPARNQEPPRNEITKEAARQPPEVPKPPPEALKPAAPDPAGDFAAAKRTNTRQAYQDFVARYPNGAWAERARAEIDRIDAAAKPAPADTQVLTYSREDLRTKAELDRALERDPTNVGALYRRGQLYALHREFQKAVADFDEVIRLSPQDVEALNNRCWVRAMIEELDRALRDCNEALKLRPNFPDALDSRGLVNLKIGLPGMAIRDYDAALRGNGKQASSLYGRGLARLRTGETQEGNSDITDALAMDPTVAKEFARYGIR</sequence>
<feature type="region of interest" description="Disordered" evidence="2">
    <location>
        <begin position="246"/>
        <end position="327"/>
    </location>
</feature>
<dbReference type="Gene3D" id="3.40.50.1460">
    <property type="match status" value="1"/>
</dbReference>
<dbReference type="InterPro" id="IPR019734">
    <property type="entry name" value="TPR_rpt"/>
</dbReference>
<name>A0A4Z0NUQ8_9HYPH</name>
<feature type="compositionally biased region" description="Basic and acidic residues" evidence="2">
    <location>
        <begin position="262"/>
        <end position="274"/>
    </location>
</feature>
<dbReference type="SMART" id="SM00028">
    <property type="entry name" value="TPR"/>
    <property type="match status" value="4"/>
</dbReference>
<dbReference type="GO" id="GO:0004197">
    <property type="term" value="F:cysteine-type endopeptidase activity"/>
    <property type="evidence" value="ECO:0007669"/>
    <property type="project" value="InterPro"/>
</dbReference>
<dbReference type="SUPFAM" id="SSF52129">
    <property type="entry name" value="Caspase-like"/>
    <property type="match status" value="1"/>
</dbReference>
<dbReference type="PANTHER" id="PTHR22576:SF37">
    <property type="entry name" value="MUCOSA-ASSOCIATED LYMPHOID TISSUE LYMPHOMA TRANSLOCATION PROTEIN 1"/>
    <property type="match status" value="1"/>
</dbReference>
<dbReference type="PROSITE" id="PS50005">
    <property type="entry name" value="TPR"/>
    <property type="match status" value="1"/>
</dbReference>
<dbReference type="EMBL" id="SRLB01000004">
    <property type="protein sequence ID" value="TGE01274.1"/>
    <property type="molecule type" value="Genomic_DNA"/>
</dbReference>